<protein>
    <submittedName>
        <fullName evidence="10">Peptidyl-prolyl cis-trans isomerase D</fullName>
    </submittedName>
</protein>
<reference evidence="10 11" key="1">
    <citation type="submission" date="2018-08" db="EMBL/GenBank/DDBJ databases">
        <title>Genomic Encyclopedia of Type Strains, Phase IV (KMG-IV): sequencing the most valuable type-strain genomes for metagenomic binning, comparative biology and taxonomic classification.</title>
        <authorList>
            <person name="Goeker M."/>
        </authorList>
    </citation>
    <scope>NUCLEOTIDE SEQUENCE [LARGE SCALE GENOMIC DNA]</scope>
    <source>
        <strain evidence="10 11">DSM 25527</strain>
    </source>
</reference>
<comment type="similarity">
    <text evidence="7">Belongs to the PpiD chaperone family.</text>
</comment>
<keyword evidence="3 8" id="KW-0812">Transmembrane</keyword>
<keyword evidence="2" id="KW-1003">Cell membrane</keyword>
<evidence type="ECO:0000256" key="8">
    <source>
        <dbReference type="SAM" id="Phobius"/>
    </source>
</evidence>
<gene>
    <name evidence="10" type="ORF">DFR49_1471</name>
</gene>
<keyword evidence="10" id="KW-0413">Isomerase</keyword>
<evidence type="ECO:0000313" key="10">
    <source>
        <dbReference type="EMBL" id="RIA46909.1"/>
    </source>
</evidence>
<evidence type="ECO:0000256" key="7">
    <source>
        <dbReference type="ARBA" id="ARBA00038408"/>
    </source>
</evidence>
<name>A0A397PGB5_9SPHN</name>
<evidence type="ECO:0000256" key="6">
    <source>
        <dbReference type="ARBA" id="ARBA00023186"/>
    </source>
</evidence>
<dbReference type="GO" id="GO:0005886">
    <property type="term" value="C:plasma membrane"/>
    <property type="evidence" value="ECO:0007669"/>
    <property type="project" value="UniProtKB-SubCell"/>
</dbReference>
<evidence type="ECO:0000256" key="2">
    <source>
        <dbReference type="ARBA" id="ARBA00022475"/>
    </source>
</evidence>
<dbReference type="PANTHER" id="PTHR47529">
    <property type="entry name" value="PEPTIDYL-PROLYL CIS-TRANS ISOMERASE D"/>
    <property type="match status" value="1"/>
</dbReference>
<dbReference type="Pfam" id="PF13145">
    <property type="entry name" value="Rotamase_2"/>
    <property type="match status" value="1"/>
</dbReference>
<comment type="caution">
    <text evidence="10">The sequence shown here is derived from an EMBL/GenBank/DDBJ whole genome shotgun (WGS) entry which is preliminary data.</text>
</comment>
<dbReference type="SUPFAM" id="SSF109998">
    <property type="entry name" value="Triger factor/SurA peptide-binding domain-like"/>
    <property type="match status" value="1"/>
</dbReference>
<dbReference type="RefSeq" id="WP_119034947.1">
    <property type="nucleotide sequence ID" value="NZ_QXDC01000002.1"/>
</dbReference>
<dbReference type="PANTHER" id="PTHR47529:SF1">
    <property type="entry name" value="PERIPLASMIC CHAPERONE PPID"/>
    <property type="match status" value="1"/>
</dbReference>
<keyword evidence="4 8" id="KW-1133">Transmembrane helix</keyword>
<organism evidence="10 11">
    <name type="scientific">Hephaestia caeni</name>
    <dbReference type="NCBI Taxonomy" id="645617"/>
    <lineage>
        <taxon>Bacteria</taxon>
        <taxon>Pseudomonadati</taxon>
        <taxon>Pseudomonadota</taxon>
        <taxon>Alphaproteobacteria</taxon>
        <taxon>Sphingomonadales</taxon>
        <taxon>Sphingomonadaceae</taxon>
        <taxon>Hephaestia</taxon>
    </lineage>
</organism>
<dbReference type="SUPFAM" id="SSF54534">
    <property type="entry name" value="FKBP-like"/>
    <property type="match status" value="1"/>
</dbReference>
<feature type="transmembrane region" description="Helical" evidence="8">
    <location>
        <begin position="12"/>
        <end position="31"/>
    </location>
</feature>
<dbReference type="InterPro" id="IPR000297">
    <property type="entry name" value="PPIase_PpiC"/>
</dbReference>
<dbReference type="GO" id="GO:0003755">
    <property type="term" value="F:peptidyl-prolyl cis-trans isomerase activity"/>
    <property type="evidence" value="ECO:0007669"/>
    <property type="project" value="InterPro"/>
</dbReference>
<dbReference type="AlphaFoldDB" id="A0A397PGB5"/>
<keyword evidence="5 8" id="KW-0472">Membrane</keyword>
<dbReference type="InterPro" id="IPR027304">
    <property type="entry name" value="Trigger_fact/SurA_dom_sf"/>
</dbReference>
<dbReference type="EMBL" id="QXDC01000002">
    <property type="protein sequence ID" value="RIA46909.1"/>
    <property type="molecule type" value="Genomic_DNA"/>
</dbReference>
<proteinExistence type="inferred from homology"/>
<evidence type="ECO:0000256" key="1">
    <source>
        <dbReference type="ARBA" id="ARBA00004401"/>
    </source>
</evidence>
<evidence type="ECO:0000256" key="5">
    <source>
        <dbReference type="ARBA" id="ARBA00023136"/>
    </source>
</evidence>
<evidence type="ECO:0000256" key="3">
    <source>
        <dbReference type="ARBA" id="ARBA00022692"/>
    </source>
</evidence>
<evidence type="ECO:0000256" key="4">
    <source>
        <dbReference type="ARBA" id="ARBA00022989"/>
    </source>
</evidence>
<dbReference type="OrthoDB" id="9768393at2"/>
<keyword evidence="6" id="KW-0143">Chaperone</keyword>
<dbReference type="InterPro" id="IPR052029">
    <property type="entry name" value="PpiD_chaperone"/>
</dbReference>
<comment type="subcellular location">
    <subcellularLocation>
        <location evidence="1">Cell membrane</location>
        <topology evidence="1">Single-pass type II membrane protein</topology>
    </subcellularLocation>
</comment>
<dbReference type="Pfam" id="PF13624">
    <property type="entry name" value="SurA_N_3"/>
    <property type="match status" value="1"/>
</dbReference>
<evidence type="ECO:0000259" key="9">
    <source>
        <dbReference type="Pfam" id="PF13145"/>
    </source>
</evidence>
<sequence>MLGIIRKITGSKIGLVITFIVLGVIAIAFAAGDMMGITPSSGGMTPTTVATVGGTSIGETALRDGVQQDLQNYRQQQPSLDIVSFVEGGGIEGSLSRLIDGVAFQKFAESQGMRVSKRLVDGQIASIPSLQGPDGKFSPEIYKSVLAQQRLTDAALRADMTREIVARQLIVPTVGASQIPMQVALPYAALLLEKRQGHVGFVPAAAMAAGKAPTDAEIATFYSHETARYTVPERRVIRYAVVMPDRVADAAKPSDAEIAQAYSQQKDRFAAKETRTLKQVIVADRAAADALAKKVASGTAIDAAARAAGLEASTITDVEKQDYAKSASAGAADAAFAAAQGAVVGPVQTPLGFAIARVEKITSVPGKTLAEARDTLVGELTTTKSQEAMADLRDSIDEAIVGGATFAEIAADKKLTGQTTPPLAVTGVDPLDPTSKPDPALSQVVAAGFDAQEGDAPQIVAVGQDGGFAVAALEKIVAAAPRPLAEIHDRVVADFEADRARRAARTIATAIVAKINKGETLAKALGEAGVKLPPAEPLGATRAQLLQNRDGAPPPLALMFAMAEHKAKQLEAPGGRGYFVVVLDKIERADPKGHDDVINAARADLSRQVGAEYAEQFAESVRRHVGVQRNAKAIADVRAALTGQDTQ</sequence>
<keyword evidence="11" id="KW-1185">Reference proteome</keyword>
<dbReference type="Proteomes" id="UP000266568">
    <property type="component" value="Unassembled WGS sequence"/>
</dbReference>
<feature type="domain" description="PpiC" evidence="9">
    <location>
        <begin position="253"/>
        <end position="374"/>
    </location>
</feature>
<evidence type="ECO:0000313" key="11">
    <source>
        <dbReference type="Proteomes" id="UP000266568"/>
    </source>
</evidence>
<accession>A0A397PGB5</accession>